<evidence type="ECO:0000313" key="4">
    <source>
        <dbReference type="Proteomes" id="UP001499967"/>
    </source>
</evidence>
<dbReference type="EMBL" id="BAAAHP010000134">
    <property type="protein sequence ID" value="GAA0947038.1"/>
    <property type="molecule type" value="Genomic_DNA"/>
</dbReference>
<organism evidence="3 4">
    <name type="scientific">Pseudonocardia zijingensis</name>
    <dbReference type="NCBI Taxonomy" id="153376"/>
    <lineage>
        <taxon>Bacteria</taxon>
        <taxon>Bacillati</taxon>
        <taxon>Actinomycetota</taxon>
        <taxon>Actinomycetes</taxon>
        <taxon>Pseudonocardiales</taxon>
        <taxon>Pseudonocardiaceae</taxon>
        <taxon>Pseudonocardia</taxon>
    </lineage>
</organism>
<dbReference type="Pfam" id="PF13229">
    <property type="entry name" value="Beta_helix"/>
    <property type="match status" value="1"/>
</dbReference>
<evidence type="ECO:0000256" key="1">
    <source>
        <dbReference type="SAM" id="SignalP"/>
    </source>
</evidence>
<evidence type="ECO:0000259" key="2">
    <source>
        <dbReference type="Pfam" id="PF13229"/>
    </source>
</evidence>
<keyword evidence="1" id="KW-0732">Signal</keyword>
<reference evidence="3 4" key="1">
    <citation type="journal article" date="2019" name="Int. J. Syst. Evol. Microbiol.">
        <title>The Global Catalogue of Microorganisms (GCM) 10K type strain sequencing project: providing services to taxonomists for standard genome sequencing and annotation.</title>
        <authorList>
            <consortium name="The Broad Institute Genomics Platform"/>
            <consortium name="The Broad Institute Genome Sequencing Center for Infectious Disease"/>
            <person name="Wu L."/>
            <person name="Ma J."/>
        </authorList>
    </citation>
    <scope>NUCLEOTIDE SEQUENCE [LARGE SCALE GENOMIC DNA]</scope>
    <source>
        <strain evidence="3 4">JCM 11117</strain>
    </source>
</reference>
<dbReference type="InterPro" id="IPR011050">
    <property type="entry name" value="Pectin_lyase_fold/virulence"/>
</dbReference>
<feature type="domain" description="Right handed beta helix" evidence="2">
    <location>
        <begin position="148"/>
        <end position="298"/>
    </location>
</feature>
<comment type="caution">
    <text evidence="3">The sequence shown here is derived from an EMBL/GenBank/DDBJ whole genome shotgun (WGS) entry which is preliminary data.</text>
</comment>
<dbReference type="InterPro" id="IPR006626">
    <property type="entry name" value="PbH1"/>
</dbReference>
<gene>
    <name evidence="3" type="ORF">GCM10009559_45850</name>
</gene>
<sequence length="373" mass="39289">MAGFMTLTAALATAMATLGPVQTAPAAPPEITNLAERVINCRNNANIDSRLIANTIARSNAGDAIVFDGTCLVTETIPLLGNRSYQGRSRTGTVIQQADGANLRAIFASDSWLDNSPTTGSATALRTLNIKANSAANPEAGDAVVIRSWQTFVEDVQISDARRDAIRLTNLSENGTELTNTQVNGRIANTQLNDSGGSGVYVEDTGNSITDWQLEDNYIAETGGDGIHLDNAAGWMINGNHVYDVGGDHALYADRLYGSSIDDNYIEDFGTVGILGRVQGGAASTILGNRVFQNRGKGGTFLQVLGNYGDAKAAVNSNTIRGRGLGIGLDYQRGNADSLEVTSNGNLVTEVEIDRQVGEGVIINPGTLRLGQP</sequence>
<dbReference type="InterPro" id="IPR039448">
    <property type="entry name" value="Beta_helix"/>
</dbReference>
<protein>
    <recommendedName>
        <fullName evidence="2">Right handed beta helix domain-containing protein</fullName>
    </recommendedName>
</protein>
<keyword evidence="4" id="KW-1185">Reference proteome</keyword>
<proteinExistence type="predicted"/>
<dbReference type="InterPro" id="IPR012334">
    <property type="entry name" value="Pectin_lyas_fold"/>
</dbReference>
<dbReference type="Proteomes" id="UP001499967">
    <property type="component" value="Unassembled WGS sequence"/>
</dbReference>
<name>A0ABN1QUM2_9PSEU</name>
<accession>A0ABN1QUM2</accession>
<dbReference type="SUPFAM" id="SSF51126">
    <property type="entry name" value="Pectin lyase-like"/>
    <property type="match status" value="1"/>
</dbReference>
<dbReference type="SMART" id="SM00710">
    <property type="entry name" value="PbH1"/>
    <property type="match status" value="7"/>
</dbReference>
<dbReference type="Gene3D" id="2.160.20.10">
    <property type="entry name" value="Single-stranded right-handed beta-helix, Pectin lyase-like"/>
    <property type="match status" value="1"/>
</dbReference>
<evidence type="ECO:0000313" key="3">
    <source>
        <dbReference type="EMBL" id="GAA0947038.1"/>
    </source>
</evidence>
<feature type="chain" id="PRO_5046376209" description="Right handed beta helix domain-containing protein" evidence="1">
    <location>
        <begin position="27"/>
        <end position="373"/>
    </location>
</feature>
<feature type="signal peptide" evidence="1">
    <location>
        <begin position="1"/>
        <end position="26"/>
    </location>
</feature>